<organism evidence="2 3">
    <name type="scientific">Gossypium australe</name>
    <dbReference type="NCBI Taxonomy" id="47621"/>
    <lineage>
        <taxon>Eukaryota</taxon>
        <taxon>Viridiplantae</taxon>
        <taxon>Streptophyta</taxon>
        <taxon>Embryophyta</taxon>
        <taxon>Tracheophyta</taxon>
        <taxon>Spermatophyta</taxon>
        <taxon>Magnoliopsida</taxon>
        <taxon>eudicotyledons</taxon>
        <taxon>Gunneridae</taxon>
        <taxon>Pentapetalae</taxon>
        <taxon>rosids</taxon>
        <taxon>malvids</taxon>
        <taxon>Malvales</taxon>
        <taxon>Malvaceae</taxon>
        <taxon>Malvoideae</taxon>
        <taxon>Gossypium</taxon>
    </lineage>
</organism>
<evidence type="ECO:0000259" key="1">
    <source>
        <dbReference type="PROSITE" id="PS50994"/>
    </source>
</evidence>
<dbReference type="PANTHER" id="PTHR37984:SF5">
    <property type="entry name" value="PROTEIN NYNRIN-LIKE"/>
    <property type="match status" value="1"/>
</dbReference>
<proteinExistence type="predicted"/>
<dbReference type="EMBL" id="SMMG02000001">
    <property type="protein sequence ID" value="KAA3487313.1"/>
    <property type="molecule type" value="Genomic_DNA"/>
</dbReference>
<dbReference type="GO" id="GO:0015074">
    <property type="term" value="P:DNA integration"/>
    <property type="evidence" value="ECO:0007669"/>
    <property type="project" value="InterPro"/>
</dbReference>
<dbReference type="InterPro" id="IPR012337">
    <property type="entry name" value="RNaseH-like_sf"/>
</dbReference>
<protein>
    <submittedName>
        <fullName evidence="2">Rve domain-containing protein/RVT_3 domain-containing protein</fullName>
    </submittedName>
</protein>
<dbReference type="InterPro" id="IPR036397">
    <property type="entry name" value="RNaseH_sf"/>
</dbReference>
<name>A0A5B6X0Q7_9ROSI</name>
<dbReference type="AlphaFoldDB" id="A0A5B6X0Q7"/>
<dbReference type="InterPro" id="IPR001584">
    <property type="entry name" value="Integrase_cat-core"/>
</dbReference>
<dbReference type="SUPFAM" id="SSF53098">
    <property type="entry name" value="Ribonuclease H-like"/>
    <property type="match status" value="1"/>
</dbReference>
<sequence length="198" mass="22967">MVAQMLIRSQEATTHALIFSSKLTSSIAIEQRGEILLEHRETPIYDTPQVLYIDQEVTWMKLIIRTLQGKIETRRSSYTLSEGVLYKKGFSYPLLQCLSPPKAKYSRKTHTTWFACATLAKEMLKSSDNQRSLFKSCQFIVLAVDYFTKWIEVEALATITEKQMESFLWKLIVYRFGIPSMIITDNGTYFQGKFKILH</sequence>
<dbReference type="InterPro" id="IPR050951">
    <property type="entry name" value="Retrovirus_Pol_polyprotein"/>
</dbReference>
<gene>
    <name evidence="2" type="ORF">EPI10_031148</name>
</gene>
<evidence type="ECO:0000313" key="3">
    <source>
        <dbReference type="Proteomes" id="UP000325315"/>
    </source>
</evidence>
<dbReference type="PANTHER" id="PTHR37984">
    <property type="entry name" value="PROTEIN CBG26694"/>
    <property type="match status" value="1"/>
</dbReference>
<evidence type="ECO:0000313" key="2">
    <source>
        <dbReference type="EMBL" id="KAA3487313.1"/>
    </source>
</evidence>
<dbReference type="Gene3D" id="3.30.420.10">
    <property type="entry name" value="Ribonuclease H-like superfamily/Ribonuclease H"/>
    <property type="match status" value="1"/>
</dbReference>
<dbReference type="GO" id="GO:0003676">
    <property type="term" value="F:nucleic acid binding"/>
    <property type="evidence" value="ECO:0007669"/>
    <property type="project" value="InterPro"/>
</dbReference>
<comment type="caution">
    <text evidence="2">The sequence shown here is derived from an EMBL/GenBank/DDBJ whole genome shotgun (WGS) entry which is preliminary data.</text>
</comment>
<accession>A0A5B6X0Q7</accession>
<keyword evidence="3" id="KW-1185">Reference proteome</keyword>
<reference evidence="2" key="1">
    <citation type="submission" date="2019-08" db="EMBL/GenBank/DDBJ databases">
        <authorList>
            <person name="Liu F."/>
        </authorList>
    </citation>
    <scope>NUCLEOTIDE SEQUENCE [LARGE SCALE GENOMIC DNA]</scope>
    <source>
        <strain evidence="2">PA1801</strain>
        <tissue evidence="2">Leaf</tissue>
    </source>
</reference>
<dbReference type="Proteomes" id="UP000325315">
    <property type="component" value="Unassembled WGS sequence"/>
</dbReference>
<dbReference type="OrthoDB" id="786061at2759"/>
<dbReference type="PROSITE" id="PS50994">
    <property type="entry name" value="INTEGRASE"/>
    <property type="match status" value="1"/>
</dbReference>
<feature type="domain" description="Integrase catalytic" evidence="1">
    <location>
        <begin position="96"/>
        <end position="198"/>
    </location>
</feature>